<gene>
    <name evidence="2" type="ORF">RF11_11350</name>
</gene>
<name>A0A0C2MTG0_THEKT</name>
<evidence type="ECO:0000313" key="2">
    <source>
        <dbReference type="EMBL" id="KII67500.1"/>
    </source>
</evidence>
<evidence type="ECO:0000313" key="3">
    <source>
        <dbReference type="Proteomes" id="UP000031668"/>
    </source>
</evidence>
<dbReference type="Pfam" id="PF05699">
    <property type="entry name" value="Dimer_Tnp_hAT"/>
    <property type="match status" value="1"/>
</dbReference>
<dbReference type="SUPFAM" id="SSF53098">
    <property type="entry name" value="Ribonuclease H-like"/>
    <property type="match status" value="1"/>
</dbReference>
<dbReference type="InterPro" id="IPR012337">
    <property type="entry name" value="RNaseH-like_sf"/>
</dbReference>
<dbReference type="OMA" id="FCEYLME"/>
<protein>
    <recommendedName>
        <fullName evidence="1">HAT C-terminal dimerisation domain-containing protein</fullName>
    </recommendedName>
</protein>
<proteinExistence type="predicted"/>
<dbReference type="AlphaFoldDB" id="A0A0C2MTG0"/>
<dbReference type="Proteomes" id="UP000031668">
    <property type="component" value="Unassembled WGS sequence"/>
</dbReference>
<sequence>MEIRKLSNRLQLNEREMIRGFCEYLMEKTSGETLLLLIRGILTICISSSKCERGFSLMNLIMTLTRASLMTETVSSLIFIRLVGPPLTFFDPSKYVDSWLLRGRHSAVDSQSRKRNRDLSDENMRKLWNLL</sequence>
<evidence type="ECO:0000259" key="1">
    <source>
        <dbReference type="Pfam" id="PF05699"/>
    </source>
</evidence>
<dbReference type="OrthoDB" id="6744003at2759"/>
<organism evidence="2 3">
    <name type="scientific">Thelohanellus kitauei</name>
    <name type="common">Myxosporean</name>
    <dbReference type="NCBI Taxonomy" id="669202"/>
    <lineage>
        <taxon>Eukaryota</taxon>
        <taxon>Metazoa</taxon>
        <taxon>Cnidaria</taxon>
        <taxon>Myxozoa</taxon>
        <taxon>Myxosporea</taxon>
        <taxon>Bivalvulida</taxon>
        <taxon>Platysporina</taxon>
        <taxon>Myxobolidae</taxon>
        <taxon>Thelohanellus</taxon>
    </lineage>
</organism>
<dbReference type="InterPro" id="IPR008906">
    <property type="entry name" value="HATC_C_dom"/>
</dbReference>
<dbReference type="PANTHER" id="PTHR46880">
    <property type="entry name" value="RAS-ASSOCIATING DOMAIN-CONTAINING PROTEIN"/>
    <property type="match status" value="1"/>
</dbReference>
<dbReference type="GO" id="GO:0046983">
    <property type="term" value="F:protein dimerization activity"/>
    <property type="evidence" value="ECO:0007669"/>
    <property type="project" value="InterPro"/>
</dbReference>
<comment type="caution">
    <text evidence="2">The sequence shown here is derived from an EMBL/GenBank/DDBJ whole genome shotgun (WGS) entry which is preliminary data.</text>
</comment>
<reference evidence="2 3" key="1">
    <citation type="journal article" date="2014" name="Genome Biol. Evol.">
        <title>The genome of the myxosporean Thelohanellus kitauei shows adaptations to nutrient acquisition within its fish host.</title>
        <authorList>
            <person name="Yang Y."/>
            <person name="Xiong J."/>
            <person name="Zhou Z."/>
            <person name="Huo F."/>
            <person name="Miao W."/>
            <person name="Ran C."/>
            <person name="Liu Y."/>
            <person name="Zhang J."/>
            <person name="Feng J."/>
            <person name="Wang M."/>
            <person name="Wang M."/>
            <person name="Wang L."/>
            <person name="Yao B."/>
        </authorList>
    </citation>
    <scope>NUCLEOTIDE SEQUENCE [LARGE SCALE GENOMIC DNA]</scope>
    <source>
        <strain evidence="2">Wuqing</strain>
    </source>
</reference>
<dbReference type="EMBL" id="JWZT01003162">
    <property type="protein sequence ID" value="KII67500.1"/>
    <property type="molecule type" value="Genomic_DNA"/>
</dbReference>
<accession>A0A0C2MTG0</accession>
<dbReference type="PANTHER" id="PTHR46880:SF8">
    <property type="entry name" value="E3 SUMO-PROTEIN LIGASE KIAA1586"/>
    <property type="match status" value="1"/>
</dbReference>
<feature type="domain" description="HAT C-terminal dimerisation" evidence="1">
    <location>
        <begin position="33"/>
        <end position="81"/>
    </location>
</feature>
<keyword evidence="3" id="KW-1185">Reference proteome</keyword>